<gene>
    <name evidence="1" type="ORF">HMN09_00943400</name>
</gene>
<protein>
    <submittedName>
        <fullName evidence="1">Uncharacterized protein</fullName>
    </submittedName>
</protein>
<organism evidence="1 2">
    <name type="scientific">Mycena chlorophos</name>
    <name type="common">Agaric fungus</name>
    <name type="synonym">Agaricus chlorophos</name>
    <dbReference type="NCBI Taxonomy" id="658473"/>
    <lineage>
        <taxon>Eukaryota</taxon>
        <taxon>Fungi</taxon>
        <taxon>Dikarya</taxon>
        <taxon>Basidiomycota</taxon>
        <taxon>Agaricomycotina</taxon>
        <taxon>Agaricomycetes</taxon>
        <taxon>Agaricomycetidae</taxon>
        <taxon>Agaricales</taxon>
        <taxon>Marasmiineae</taxon>
        <taxon>Mycenaceae</taxon>
        <taxon>Mycena</taxon>
    </lineage>
</organism>
<accession>A0A8H6W036</accession>
<name>A0A8H6W036_MYCCL</name>
<proteinExistence type="predicted"/>
<dbReference type="AlphaFoldDB" id="A0A8H6W036"/>
<keyword evidence="2" id="KW-1185">Reference proteome</keyword>
<dbReference type="Proteomes" id="UP000613580">
    <property type="component" value="Unassembled WGS sequence"/>
</dbReference>
<comment type="caution">
    <text evidence="1">The sequence shown here is derived from an EMBL/GenBank/DDBJ whole genome shotgun (WGS) entry which is preliminary data.</text>
</comment>
<sequence length="200" mass="21757">MSSFNPYQGWAAPSGTASGSRPSIYGALPFPGPPSNLPTLFAFRFTSFAPTILNCIVIGPAPQSRPYFRILTDAPMAGVTVFQNAGGNNFALCQWHRHPEVEIRGVVPRQQTRNMLSLTEDQSARTMTATHANGSTTMTFIPRDNFIWIYSNAAEPELLGRISRSSTSVTLELTGEAIHIGLLEPVVVATFLLQCGRTID</sequence>
<evidence type="ECO:0000313" key="1">
    <source>
        <dbReference type="EMBL" id="KAF7300584.1"/>
    </source>
</evidence>
<evidence type="ECO:0000313" key="2">
    <source>
        <dbReference type="Proteomes" id="UP000613580"/>
    </source>
</evidence>
<dbReference type="EMBL" id="JACAZE010000013">
    <property type="protein sequence ID" value="KAF7300584.1"/>
    <property type="molecule type" value="Genomic_DNA"/>
</dbReference>
<dbReference type="OrthoDB" id="3191568at2759"/>
<reference evidence="1" key="1">
    <citation type="submission" date="2020-05" db="EMBL/GenBank/DDBJ databases">
        <title>Mycena genomes resolve the evolution of fungal bioluminescence.</title>
        <authorList>
            <person name="Tsai I.J."/>
        </authorList>
    </citation>
    <scope>NUCLEOTIDE SEQUENCE</scope>
    <source>
        <strain evidence="1">110903Hualien_Pintung</strain>
    </source>
</reference>